<keyword evidence="3" id="KW-1185">Reference proteome</keyword>
<dbReference type="EMBL" id="KV417792">
    <property type="protein sequence ID" value="KZP06338.1"/>
    <property type="molecule type" value="Genomic_DNA"/>
</dbReference>
<name>A0A167WPM6_9AGAM</name>
<feature type="domain" description="DUF7918" evidence="1">
    <location>
        <begin position="10"/>
        <end position="207"/>
    </location>
</feature>
<dbReference type="PANTHER" id="PTHR36223">
    <property type="entry name" value="BETA-LACTAMASE-TYPE TRANSPEPTIDASE FOLD DOMAIN CONTAINING PROTEIN"/>
    <property type="match status" value="1"/>
</dbReference>
<reference evidence="2 3" key="1">
    <citation type="journal article" date="2016" name="Mol. Biol. Evol.">
        <title>Comparative Genomics of Early-Diverging Mushroom-Forming Fungi Provides Insights into the Origins of Lignocellulose Decay Capabilities.</title>
        <authorList>
            <person name="Nagy L.G."/>
            <person name="Riley R."/>
            <person name="Tritt A."/>
            <person name="Adam C."/>
            <person name="Daum C."/>
            <person name="Floudas D."/>
            <person name="Sun H."/>
            <person name="Yadav J.S."/>
            <person name="Pangilinan J."/>
            <person name="Larsson K.H."/>
            <person name="Matsuura K."/>
            <person name="Barry K."/>
            <person name="Labutti K."/>
            <person name="Kuo R."/>
            <person name="Ohm R.A."/>
            <person name="Bhattacharya S.S."/>
            <person name="Shirouzu T."/>
            <person name="Yoshinaga Y."/>
            <person name="Martin F.M."/>
            <person name="Grigoriev I.V."/>
            <person name="Hibbett D.S."/>
        </authorList>
    </citation>
    <scope>NUCLEOTIDE SEQUENCE [LARGE SCALE GENOMIC DNA]</scope>
    <source>
        <strain evidence="2 3">CBS 109695</strain>
    </source>
</reference>
<evidence type="ECO:0000259" key="1">
    <source>
        <dbReference type="Pfam" id="PF25534"/>
    </source>
</evidence>
<gene>
    <name evidence="2" type="ORF">FIBSPDRAFT_1053601</name>
</gene>
<dbReference type="OrthoDB" id="3364132at2759"/>
<dbReference type="STRING" id="436010.A0A167WPM6"/>
<dbReference type="PANTHER" id="PTHR36223:SF1">
    <property type="entry name" value="TRANSCRIPTION ELONGATION FACTOR EAF N-TERMINAL DOMAIN-CONTAINING PROTEIN"/>
    <property type="match status" value="1"/>
</dbReference>
<protein>
    <recommendedName>
        <fullName evidence="1">DUF7918 domain-containing protein</fullName>
    </recommendedName>
</protein>
<dbReference type="Proteomes" id="UP000076532">
    <property type="component" value="Unassembled WGS sequence"/>
</dbReference>
<accession>A0A167WPM6</accession>
<organism evidence="2 3">
    <name type="scientific">Athelia psychrophila</name>
    <dbReference type="NCBI Taxonomy" id="1759441"/>
    <lineage>
        <taxon>Eukaryota</taxon>
        <taxon>Fungi</taxon>
        <taxon>Dikarya</taxon>
        <taxon>Basidiomycota</taxon>
        <taxon>Agaricomycotina</taxon>
        <taxon>Agaricomycetes</taxon>
        <taxon>Agaricomycetidae</taxon>
        <taxon>Atheliales</taxon>
        <taxon>Atheliaceae</taxon>
        <taxon>Athelia</taxon>
    </lineage>
</organism>
<proteinExistence type="predicted"/>
<dbReference type="Pfam" id="PF25534">
    <property type="entry name" value="DUF7918"/>
    <property type="match status" value="1"/>
</dbReference>
<dbReference type="AlphaFoldDB" id="A0A167WPM6"/>
<sequence length="285" mass="30911">MELHGYSAWITSDGVELKQYGVETSLGGDTASCWIPSEAGKKFTIHWRDTWRMHQVSGLITIDGIHCGGNVISANAPTWTPVTVSKSTLPSSMMTEKAFMFAPLELTDDDSFLEHGGSTINLGEIVINIWRVTTGAEKSSYTVPIPEAQKVHEKSKKALAHRVGLGDDVFAPQRPSIAVRKIDPAPLARFTFKYRSLDMLKANGIAPPGAGFAPPASAGVKREAEDVKPEMTKIEDDGEISALENRLHLLRSRRSAGGNSSKRVKREARAAVSFVPGEVIDLTGD</sequence>
<dbReference type="InterPro" id="IPR057678">
    <property type="entry name" value="DUF7918"/>
</dbReference>
<evidence type="ECO:0000313" key="2">
    <source>
        <dbReference type="EMBL" id="KZP06338.1"/>
    </source>
</evidence>
<evidence type="ECO:0000313" key="3">
    <source>
        <dbReference type="Proteomes" id="UP000076532"/>
    </source>
</evidence>